<feature type="chain" id="PRO_5029844126" evidence="10">
    <location>
        <begin position="24"/>
        <end position="390"/>
    </location>
</feature>
<evidence type="ECO:0000313" key="11">
    <source>
        <dbReference type="EMBL" id="KAF5191650.1"/>
    </source>
</evidence>
<reference evidence="11 12" key="1">
    <citation type="submission" date="2020-06" db="EMBL/GenBank/DDBJ databases">
        <title>Transcriptomic and genomic resources for Thalictrum thalictroides and T. hernandezii: Facilitating candidate gene discovery in an emerging model plant lineage.</title>
        <authorList>
            <person name="Arias T."/>
            <person name="Riano-Pachon D.M."/>
            <person name="Di Stilio V.S."/>
        </authorList>
    </citation>
    <scope>NUCLEOTIDE SEQUENCE [LARGE SCALE GENOMIC DNA]</scope>
    <source>
        <strain evidence="12">cv. WT478/WT964</strain>
        <tissue evidence="11">Leaves</tissue>
    </source>
</reference>
<organism evidence="11 12">
    <name type="scientific">Thalictrum thalictroides</name>
    <name type="common">Rue-anemone</name>
    <name type="synonym">Anemone thalictroides</name>
    <dbReference type="NCBI Taxonomy" id="46969"/>
    <lineage>
        <taxon>Eukaryota</taxon>
        <taxon>Viridiplantae</taxon>
        <taxon>Streptophyta</taxon>
        <taxon>Embryophyta</taxon>
        <taxon>Tracheophyta</taxon>
        <taxon>Spermatophyta</taxon>
        <taxon>Magnoliopsida</taxon>
        <taxon>Ranunculales</taxon>
        <taxon>Ranunculaceae</taxon>
        <taxon>Thalictroideae</taxon>
        <taxon>Thalictrum</taxon>
    </lineage>
</organism>
<evidence type="ECO:0000256" key="7">
    <source>
        <dbReference type="ARBA" id="ARBA00023316"/>
    </source>
</evidence>
<evidence type="ECO:0000313" key="12">
    <source>
        <dbReference type="Proteomes" id="UP000554482"/>
    </source>
</evidence>
<dbReference type="PANTHER" id="PTHR31375">
    <property type="match status" value="1"/>
</dbReference>
<dbReference type="Proteomes" id="UP000554482">
    <property type="component" value="Unassembled WGS sequence"/>
</dbReference>
<evidence type="ECO:0000256" key="5">
    <source>
        <dbReference type="ARBA" id="ARBA00022801"/>
    </source>
</evidence>
<name>A0A7J6W547_THATH</name>
<evidence type="ECO:0000256" key="9">
    <source>
        <dbReference type="RuleBase" id="RU361169"/>
    </source>
</evidence>
<dbReference type="GO" id="GO:0071555">
    <property type="term" value="P:cell wall organization"/>
    <property type="evidence" value="ECO:0007669"/>
    <property type="project" value="UniProtKB-KW"/>
</dbReference>
<dbReference type="EMBL" id="JABWDY010022569">
    <property type="protein sequence ID" value="KAF5191650.1"/>
    <property type="molecule type" value="Genomic_DNA"/>
</dbReference>
<feature type="signal peptide" evidence="10">
    <location>
        <begin position="1"/>
        <end position="23"/>
    </location>
</feature>
<sequence>MEKSQIITLVVFLLFGFIVSANAVYNINVVNYGAKTDGKTDSTKAFLTAWNLACSKTQSVKIYVPNGRYLLKQITFQGPCRNNATSFMIDGTLVAPSYKVLGNAPIWIFFYKVTGLSISGGTLDAQGASFWACRRTGKSCPSGARSLGFNFGTKITVKGLTSINSQIMHISINNCNNLLMQGLKIVAPNDSPNTDGIHIQLSTGVTITGTSIKTGDDCVSIGPGTRNLWIEGSTCGPGHGISIGSLGQNKVEQGVQNVTVKNVVFTGSENGLRIKTWARPSNGFVRGVLYQDIIMRNVMNPILINQHYCPGNKGCPSHESGIKISQVTYRNIQGSSASQVAMKFDCSRTNPCKDIKLQTVKLTYQNTAAKSTCLNAFGASTGSVSPQSCL</sequence>
<dbReference type="AlphaFoldDB" id="A0A7J6W547"/>
<keyword evidence="10" id="KW-0732">Signal</keyword>
<keyword evidence="3" id="KW-0134">Cell wall</keyword>
<dbReference type="Gene3D" id="2.160.20.10">
    <property type="entry name" value="Single-stranded right-handed beta-helix, Pectin lyase-like"/>
    <property type="match status" value="1"/>
</dbReference>
<keyword evidence="6 9" id="KW-0326">Glycosidase</keyword>
<dbReference type="OrthoDB" id="187139at2759"/>
<dbReference type="InterPro" id="IPR000743">
    <property type="entry name" value="Glyco_hydro_28"/>
</dbReference>
<gene>
    <name evidence="11" type="ORF">FRX31_018763</name>
</gene>
<keyword evidence="7" id="KW-0961">Cell wall biogenesis/degradation</keyword>
<accession>A0A7J6W547</accession>
<keyword evidence="12" id="KW-1185">Reference proteome</keyword>
<dbReference type="GO" id="GO:0004650">
    <property type="term" value="F:polygalacturonase activity"/>
    <property type="evidence" value="ECO:0007669"/>
    <property type="project" value="InterPro"/>
</dbReference>
<dbReference type="GO" id="GO:0005975">
    <property type="term" value="P:carbohydrate metabolic process"/>
    <property type="evidence" value="ECO:0007669"/>
    <property type="project" value="InterPro"/>
</dbReference>
<keyword evidence="5 9" id="KW-0378">Hydrolase</keyword>
<evidence type="ECO:0000256" key="3">
    <source>
        <dbReference type="ARBA" id="ARBA00022512"/>
    </source>
</evidence>
<dbReference type="InterPro" id="IPR006626">
    <property type="entry name" value="PbH1"/>
</dbReference>
<comment type="similarity">
    <text evidence="2 9">Belongs to the glycosyl hydrolase 28 family.</text>
</comment>
<feature type="active site" evidence="8">
    <location>
        <position position="239"/>
    </location>
</feature>
<protein>
    <submittedName>
        <fullName evidence="11">Polygalacturonase-like</fullName>
    </submittedName>
</protein>
<comment type="caution">
    <text evidence="11">The sequence shown here is derived from an EMBL/GenBank/DDBJ whole genome shotgun (WGS) entry which is preliminary data.</text>
</comment>
<evidence type="ECO:0000256" key="10">
    <source>
        <dbReference type="SAM" id="SignalP"/>
    </source>
</evidence>
<evidence type="ECO:0000256" key="4">
    <source>
        <dbReference type="ARBA" id="ARBA00022525"/>
    </source>
</evidence>
<dbReference type="SMART" id="SM00710">
    <property type="entry name" value="PbH1"/>
    <property type="match status" value="5"/>
</dbReference>
<dbReference type="PROSITE" id="PS00502">
    <property type="entry name" value="POLYGALACTURONASE"/>
    <property type="match status" value="1"/>
</dbReference>
<dbReference type="SUPFAM" id="SSF51126">
    <property type="entry name" value="Pectin lyase-like"/>
    <property type="match status" value="1"/>
</dbReference>
<dbReference type="InterPro" id="IPR011050">
    <property type="entry name" value="Pectin_lyase_fold/virulence"/>
</dbReference>
<dbReference type="FunFam" id="2.160.20.10:FF:000004">
    <property type="entry name" value="Pectin lyase-like superfamily protein"/>
    <property type="match status" value="1"/>
</dbReference>
<comment type="subcellular location">
    <subcellularLocation>
        <location evidence="1">Secreted</location>
        <location evidence="1">Cell wall</location>
    </subcellularLocation>
</comment>
<evidence type="ECO:0000256" key="8">
    <source>
        <dbReference type="PROSITE-ProRule" id="PRU10052"/>
    </source>
</evidence>
<evidence type="ECO:0000256" key="6">
    <source>
        <dbReference type="ARBA" id="ARBA00023295"/>
    </source>
</evidence>
<dbReference type="Pfam" id="PF00295">
    <property type="entry name" value="Glyco_hydro_28"/>
    <property type="match status" value="1"/>
</dbReference>
<evidence type="ECO:0000256" key="2">
    <source>
        <dbReference type="ARBA" id="ARBA00008834"/>
    </source>
</evidence>
<proteinExistence type="inferred from homology"/>
<dbReference type="InterPro" id="IPR012334">
    <property type="entry name" value="Pectin_lyas_fold"/>
</dbReference>
<keyword evidence="4" id="KW-0964">Secreted</keyword>
<evidence type="ECO:0000256" key="1">
    <source>
        <dbReference type="ARBA" id="ARBA00004191"/>
    </source>
</evidence>